<dbReference type="Proteomes" id="UP000243342">
    <property type="component" value="Unassembled WGS sequence"/>
</dbReference>
<evidence type="ECO:0000313" key="2">
    <source>
        <dbReference type="EMBL" id="OIV38571.1"/>
    </source>
</evidence>
<dbReference type="STRING" id="1428644.BIV57_04765"/>
<gene>
    <name evidence="2" type="ORF">BIV57_04765</name>
</gene>
<dbReference type="EMBL" id="MLCF01000017">
    <property type="protein sequence ID" value="OIV38571.1"/>
    <property type="molecule type" value="Genomic_DNA"/>
</dbReference>
<evidence type="ECO:0000256" key="1">
    <source>
        <dbReference type="SAM" id="Phobius"/>
    </source>
</evidence>
<reference evidence="2 3" key="1">
    <citation type="submission" date="2016-10" db="EMBL/GenBank/DDBJ databases">
        <title>Genome sequence of Streptomyces gilvigriseus MUSC 26.</title>
        <authorList>
            <person name="Lee L.-H."/>
            <person name="Ser H.-L."/>
        </authorList>
    </citation>
    <scope>NUCLEOTIDE SEQUENCE [LARGE SCALE GENOMIC DNA]</scope>
    <source>
        <strain evidence="2 3">MUSC 26</strain>
    </source>
</reference>
<dbReference type="AlphaFoldDB" id="A0A1J7BIS3"/>
<protein>
    <submittedName>
        <fullName evidence="2">Uncharacterized protein</fullName>
    </submittedName>
</protein>
<keyword evidence="1" id="KW-1133">Transmembrane helix</keyword>
<accession>A0A1J7BIS3</accession>
<proteinExistence type="predicted"/>
<comment type="caution">
    <text evidence="2">The sequence shown here is derived from an EMBL/GenBank/DDBJ whole genome shotgun (WGS) entry which is preliminary data.</text>
</comment>
<dbReference type="RefSeq" id="WP_071655392.1">
    <property type="nucleotide sequence ID" value="NZ_MLCF01000017.1"/>
</dbReference>
<feature type="transmembrane region" description="Helical" evidence="1">
    <location>
        <begin position="20"/>
        <end position="44"/>
    </location>
</feature>
<name>A0A1J7BIS3_9ACTN</name>
<evidence type="ECO:0000313" key="3">
    <source>
        <dbReference type="Proteomes" id="UP000243342"/>
    </source>
</evidence>
<sequence length="239" mass="25542">MHPSPGAPDPEPLVPRRRRVPTGALVGAAVLLGLLGGLVGGYTVQFGRRPSPLPPLAGDRAAYHYSRTATSAADAQRLPSDGDLRTLLLPLPPGATKADDGVDGFLTPAQFASHFRRPGAVMTGLAQDEYRRGATVTWRDDAHVVEIELVQYRDLDAAEAHDEAKSFQAGERNSALVTDGSVPLPGTATGAVFFVGADHRQANVLARRGDIVMDMWIASGETLSESYVLALGEKQWRRL</sequence>
<keyword evidence="3" id="KW-1185">Reference proteome</keyword>
<keyword evidence="1" id="KW-0812">Transmembrane</keyword>
<organism evidence="2 3">
    <name type="scientific">Mangrovactinospora gilvigrisea</name>
    <dbReference type="NCBI Taxonomy" id="1428644"/>
    <lineage>
        <taxon>Bacteria</taxon>
        <taxon>Bacillati</taxon>
        <taxon>Actinomycetota</taxon>
        <taxon>Actinomycetes</taxon>
        <taxon>Kitasatosporales</taxon>
        <taxon>Streptomycetaceae</taxon>
        <taxon>Mangrovactinospora</taxon>
    </lineage>
</organism>
<keyword evidence="1" id="KW-0472">Membrane</keyword>